<accession>A0A165DYV0</accession>
<dbReference type="InParanoid" id="A0A165DYV0"/>
<dbReference type="Proteomes" id="UP000077266">
    <property type="component" value="Unassembled WGS sequence"/>
</dbReference>
<reference evidence="1 2" key="1">
    <citation type="journal article" date="2016" name="Mol. Biol. Evol.">
        <title>Comparative Genomics of Early-Diverging Mushroom-Forming Fungi Provides Insights into the Origins of Lignocellulose Decay Capabilities.</title>
        <authorList>
            <person name="Nagy L.G."/>
            <person name="Riley R."/>
            <person name="Tritt A."/>
            <person name="Adam C."/>
            <person name="Daum C."/>
            <person name="Floudas D."/>
            <person name="Sun H."/>
            <person name="Yadav J.S."/>
            <person name="Pangilinan J."/>
            <person name="Larsson K.H."/>
            <person name="Matsuura K."/>
            <person name="Barry K."/>
            <person name="Labutti K."/>
            <person name="Kuo R."/>
            <person name="Ohm R.A."/>
            <person name="Bhattacharya S.S."/>
            <person name="Shirouzu T."/>
            <person name="Yoshinaga Y."/>
            <person name="Martin F.M."/>
            <person name="Grigoriev I.V."/>
            <person name="Hibbett D.S."/>
        </authorList>
    </citation>
    <scope>NUCLEOTIDE SEQUENCE [LARGE SCALE GENOMIC DNA]</scope>
    <source>
        <strain evidence="1 2">HHB12029</strain>
    </source>
</reference>
<dbReference type="Gene3D" id="3.30.559.30">
    <property type="entry name" value="Nonribosomal peptide synthetase, condensation domain"/>
    <property type="match status" value="1"/>
</dbReference>
<dbReference type="EMBL" id="KV426179">
    <property type="protein sequence ID" value="KZV85692.1"/>
    <property type="molecule type" value="Genomic_DNA"/>
</dbReference>
<gene>
    <name evidence="1" type="ORF">EXIGLDRAFT_725556</name>
</gene>
<sequence length="474" mass="53209">MTMVEPPWTSPQDGVYSRPLLGSEALADSVSVMADGCMEVCHGLAFTTTLAEENIPGRVFDAMLRLRFESPLVAGMLVADEKSPNRRWVYRAAKDYNEAIAWCQRALIIHQHAGPAEDFIAIANGMRLPYEVDHYTLFFTCHLLLCDSGTHWLFFHGTHAIMDAIPTLEALAQMLGWISVPEASYLFPVSRLAWGSEWTNLPEGPVTSTGGPQEGCESEVPRLLRRMEEVASNSTPTVSLRPQRTEIREQGRSIRFHRSIDRFQTSELIRETKALGLSVTVLFEAAQVLATLARSEIGPEDMTTAHVTLDASIIALKRRFVSPHKDKPHFVSAMTMVPLDIPYNAVSEMDSKTQLIAVMKMLQAQYAEWNSSPHLPWLGSQYFRTTPHAGLITNIGVVENIVPRLWPDQNQAVIEVHKMAFGHRNAQSTRPITHLWTMNSTLHLQIQVSDMWDDEYIQAYMDDIISNALLLLSS</sequence>
<dbReference type="STRING" id="1314781.A0A165DYV0"/>
<evidence type="ECO:0000313" key="1">
    <source>
        <dbReference type="EMBL" id="KZV85692.1"/>
    </source>
</evidence>
<dbReference type="SUPFAM" id="SSF52777">
    <property type="entry name" value="CoA-dependent acyltransferases"/>
    <property type="match status" value="1"/>
</dbReference>
<name>A0A165DYV0_EXIGL</name>
<dbReference type="OrthoDB" id="2548233at2759"/>
<protein>
    <recommendedName>
        <fullName evidence="3">Condensation domain-containing protein</fullName>
    </recommendedName>
</protein>
<keyword evidence="2" id="KW-1185">Reference proteome</keyword>
<dbReference type="Gene3D" id="3.30.559.10">
    <property type="entry name" value="Chloramphenicol acetyltransferase-like domain"/>
    <property type="match status" value="1"/>
</dbReference>
<dbReference type="PANTHER" id="PTHR42034">
    <property type="entry name" value="CHROMOSOME 7, WHOLE GENOME SHOTGUN SEQUENCE-RELATED"/>
    <property type="match status" value="1"/>
</dbReference>
<dbReference type="InterPro" id="IPR023213">
    <property type="entry name" value="CAT-like_dom_sf"/>
</dbReference>
<evidence type="ECO:0008006" key="3">
    <source>
        <dbReference type="Google" id="ProtNLM"/>
    </source>
</evidence>
<proteinExistence type="predicted"/>
<dbReference type="AlphaFoldDB" id="A0A165DYV0"/>
<evidence type="ECO:0000313" key="2">
    <source>
        <dbReference type="Proteomes" id="UP000077266"/>
    </source>
</evidence>
<organism evidence="1 2">
    <name type="scientific">Exidia glandulosa HHB12029</name>
    <dbReference type="NCBI Taxonomy" id="1314781"/>
    <lineage>
        <taxon>Eukaryota</taxon>
        <taxon>Fungi</taxon>
        <taxon>Dikarya</taxon>
        <taxon>Basidiomycota</taxon>
        <taxon>Agaricomycotina</taxon>
        <taxon>Agaricomycetes</taxon>
        <taxon>Auriculariales</taxon>
        <taxon>Exidiaceae</taxon>
        <taxon>Exidia</taxon>
    </lineage>
</organism>
<dbReference type="PANTHER" id="PTHR42034:SF1">
    <property type="entry name" value="CONDENSATION DOMAIN-CONTAINING PROTEIN"/>
    <property type="match status" value="1"/>
</dbReference>